<keyword evidence="3" id="KW-1185">Reference proteome</keyword>
<organism evidence="2 3">
    <name type="scientific">Paractinoplanes deccanensis</name>
    <dbReference type="NCBI Taxonomy" id="113561"/>
    <lineage>
        <taxon>Bacteria</taxon>
        <taxon>Bacillati</taxon>
        <taxon>Actinomycetota</taxon>
        <taxon>Actinomycetes</taxon>
        <taxon>Micromonosporales</taxon>
        <taxon>Micromonosporaceae</taxon>
        <taxon>Paractinoplanes</taxon>
    </lineage>
</organism>
<evidence type="ECO:0000313" key="3">
    <source>
        <dbReference type="Proteomes" id="UP000609879"/>
    </source>
</evidence>
<dbReference type="SUPFAM" id="SSF46785">
    <property type="entry name" value="Winged helix' DNA-binding domain"/>
    <property type="match status" value="1"/>
</dbReference>
<dbReference type="InterPro" id="IPR039422">
    <property type="entry name" value="MarR/SlyA-like"/>
</dbReference>
<proteinExistence type="predicted"/>
<dbReference type="Proteomes" id="UP000609879">
    <property type="component" value="Unassembled WGS sequence"/>
</dbReference>
<dbReference type="Gene3D" id="1.10.10.10">
    <property type="entry name" value="Winged helix-like DNA-binding domain superfamily/Winged helix DNA-binding domain"/>
    <property type="match status" value="1"/>
</dbReference>
<reference evidence="2 3" key="1">
    <citation type="submission" date="2021-01" db="EMBL/GenBank/DDBJ databases">
        <title>Whole genome shotgun sequence of Actinoplanes deccanensis NBRC 13994.</title>
        <authorList>
            <person name="Komaki H."/>
            <person name="Tamura T."/>
        </authorList>
    </citation>
    <scope>NUCLEOTIDE SEQUENCE [LARGE SCALE GENOMIC DNA]</scope>
    <source>
        <strain evidence="2 3">NBRC 13994</strain>
    </source>
</reference>
<dbReference type="PRINTS" id="PR00598">
    <property type="entry name" value="HTHMARR"/>
</dbReference>
<dbReference type="EMBL" id="BOMI01000115">
    <property type="protein sequence ID" value="GID77161.1"/>
    <property type="molecule type" value="Genomic_DNA"/>
</dbReference>
<dbReference type="InterPro" id="IPR036388">
    <property type="entry name" value="WH-like_DNA-bd_sf"/>
</dbReference>
<name>A0ABQ3YB24_9ACTN</name>
<dbReference type="RefSeq" id="WP_203770846.1">
    <property type="nucleotide sequence ID" value="NZ_BAAABO010000002.1"/>
</dbReference>
<dbReference type="PANTHER" id="PTHR33164">
    <property type="entry name" value="TRANSCRIPTIONAL REGULATOR, MARR FAMILY"/>
    <property type="match status" value="1"/>
</dbReference>
<dbReference type="PROSITE" id="PS50995">
    <property type="entry name" value="HTH_MARR_2"/>
    <property type="match status" value="1"/>
</dbReference>
<protein>
    <submittedName>
        <fullName evidence="2">MarR family transcriptional regulator</fullName>
    </submittedName>
</protein>
<dbReference type="PANTHER" id="PTHR33164:SF104">
    <property type="entry name" value="TRANSCRIPTIONAL REGULATORY PROTEIN"/>
    <property type="match status" value="1"/>
</dbReference>
<gene>
    <name evidence="2" type="ORF">Ade02nite_58020</name>
</gene>
<evidence type="ECO:0000313" key="2">
    <source>
        <dbReference type="EMBL" id="GID77161.1"/>
    </source>
</evidence>
<dbReference type="Pfam" id="PF12802">
    <property type="entry name" value="MarR_2"/>
    <property type="match status" value="1"/>
</dbReference>
<feature type="domain" description="HTH marR-type" evidence="1">
    <location>
        <begin position="5"/>
        <end position="141"/>
    </location>
</feature>
<dbReference type="InterPro" id="IPR000835">
    <property type="entry name" value="HTH_MarR-typ"/>
</dbReference>
<accession>A0ABQ3YB24</accession>
<dbReference type="InterPro" id="IPR036390">
    <property type="entry name" value="WH_DNA-bd_sf"/>
</dbReference>
<evidence type="ECO:0000259" key="1">
    <source>
        <dbReference type="PROSITE" id="PS50995"/>
    </source>
</evidence>
<comment type="caution">
    <text evidence="2">The sequence shown here is derived from an EMBL/GenBank/DDBJ whole genome shotgun (WGS) entry which is preliminary data.</text>
</comment>
<dbReference type="SMART" id="SM00347">
    <property type="entry name" value="HTH_MARR"/>
    <property type="match status" value="1"/>
</dbReference>
<sequence length="151" mass="16542">MSDTDAAAWAALLRVHAALVPRLDKELQASCGLPLTWYDVLLELNSAPGRKLSMGELGEVAVVSRTRASRVVDSLADAGLVVRETNPDDKRSAYATITEEGRRRLREAAPVYLDGIHRHFTSRMTANEARTVARALEKVLEPGPPPTRGER</sequence>